<dbReference type="InterPro" id="IPR052710">
    <property type="entry name" value="CAAX_protease"/>
</dbReference>
<feature type="transmembrane region" description="Helical" evidence="2">
    <location>
        <begin position="44"/>
        <end position="61"/>
    </location>
</feature>
<feature type="compositionally biased region" description="Low complexity" evidence="1">
    <location>
        <begin position="261"/>
        <end position="272"/>
    </location>
</feature>
<dbReference type="GO" id="GO:0004175">
    <property type="term" value="F:endopeptidase activity"/>
    <property type="evidence" value="ECO:0007669"/>
    <property type="project" value="UniProtKB-ARBA"/>
</dbReference>
<feature type="transmembrane region" description="Helical" evidence="2">
    <location>
        <begin position="81"/>
        <end position="106"/>
    </location>
</feature>
<keyword evidence="5" id="KW-1185">Reference proteome</keyword>
<dbReference type="Proteomes" id="UP001165341">
    <property type="component" value="Unassembled WGS sequence"/>
</dbReference>
<dbReference type="InterPro" id="IPR003675">
    <property type="entry name" value="Rce1/LyrA-like_dom"/>
</dbReference>
<gene>
    <name evidence="4" type="ORF">MQH31_17930</name>
</gene>
<keyword evidence="2" id="KW-0812">Transmembrane</keyword>
<dbReference type="PANTHER" id="PTHR36435:SF1">
    <property type="entry name" value="CAAX AMINO TERMINAL PROTEASE FAMILY PROTEIN"/>
    <property type="match status" value="1"/>
</dbReference>
<proteinExistence type="predicted"/>
<evidence type="ECO:0000313" key="4">
    <source>
        <dbReference type="EMBL" id="MCI4659688.1"/>
    </source>
</evidence>
<evidence type="ECO:0000256" key="1">
    <source>
        <dbReference type="SAM" id="MobiDB-lite"/>
    </source>
</evidence>
<keyword evidence="4" id="KW-0645">Protease</keyword>
<reference evidence="4" key="1">
    <citation type="submission" date="2022-03" db="EMBL/GenBank/DDBJ databases">
        <title>Cryobacterium sp. nov. strain ZS14-85, isolated from Antarctic soil.</title>
        <authorList>
            <person name="Li J."/>
            <person name="Niu G."/>
        </authorList>
    </citation>
    <scope>NUCLEOTIDE SEQUENCE</scope>
    <source>
        <strain evidence="4">ZS14-85</strain>
    </source>
</reference>
<name>A0AA41QZE1_9MICO</name>
<feature type="transmembrane region" description="Helical" evidence="2">
    <location>
        <begin position="230"/>
        <end position="250"/>
    </location>
</feature>
<organism evidence="4 5">
    <name type="scientific">Cryobacterium zhongshanensis</name>
    <dbReference type="NCBI Taxonomy" id="2928153"/>
    <lineage>
        <taxon>Bacteria</taxon>
        <taxon>Bacillati</taxon>
        <taxon>Actinomycetota</taxon>
        <taxon>Actinomycetes</taxon>
        <taxon>Micrococcales</taxon>
        <taxon>Microbacteriaceae</taxon>
        <taxon>Cryobacterium</taxon>
    </lineage>
</organism>
<feature type="region of interest" description="Disordered" evidence="1">
    <location>
        <begin position="255"/>
        <end position="280"/>
    </location>
</feature>
<sequence length="280" mass="29526">MKSLTTVLPPGVRAWGKTIAILGGSLAIYVAAALLVTLLTGDAIAGAAVSALVVAVLRIVYRWRSTGTPLAPAPKPRALTVGFWLTAAAGLIICWVAGQTAASWVYATWGSRTFDAVNSAKVDSPIWLVALTVLFLAPIGEESLIRGIAYPALRKHWPPLAAAFVTAMVFSLLHGNLVQIVLTVPLGLLLAFVYEASQRLWPVVFMHVLFNIAASFVPKELVEGIARPPMVIALAVAVALVLFALTPGRYAVETRDKPTDAGDSGNAGSANAKVEERQAP</sequence>
<dbReference type="PANTHER" id="PTHR36435">
    <property type="entry name" value="SLR1288 PROTEIN"/>
    <property type="match status" value="1"/>
</dbReference>
<dbReference type="GO" id="GO:0080120">
    <property type="term" value="P:CAAX-box protein maturation"/>
    <property type="evidence" value="ECO:0007669"/>
    <property type="project" value="UniProtKB-ARBA"/>
</dbReference>
<dbReference type="EMBL" id="JALGAR010000006">
    <property type="protein sequence ID" value="MCI4659688.1"/>
    <property type="molecule type" value="Genomic_DNA"/>
</dbReference>
<protein>
    <submittedName>
        <fullName evidence="4">CPBP family intramembrane metalloprotease</fullName>
    </submittedName>
</protein>
<dbReference type="Pfam" id="PF02517">
    <property type="entry name" value="Rce1-like"/>
    <property type="match status" value="1"/>
</dbReference>
<evidence type="ECO:0000259" key="3">
    <source>
        <dbReference type="Pfam" id="PF02517"/>
    </source>
</evidence>
<feature type="transmembrane region" description="Helical" evidence="2">
    <location>
        <begin position="20"/>
        <end position="38"/>
    </location>
</feature>
<dbReference type="RefSeq" id="WP_243013179.1">
    <property type="nucleotide sequence ID" value="NZ_JALGAR010000006.1"/>
</dbReference>
<dbReference type="AlphaFoldDB" id="A0AA41QZE1"/>
<keyword evidence="2" id="KW-1133">Transmembrane helix</keyword>
<feature type="transmembrane region" description="Helical" evidence="2">
    <location>
        <begin position="161"/>
        <end position="194"/>
    </location>
</feature>
<dbReference type="GO" id="GO:0008237">
    <property type="term" value="F:metallopeptidase activity"/>
    <property type="evidence" value="ECO:0007669"/>
    <property type="project" value="UniProtKB-KW"/>
</dbReference>
<feature type="transmembrane region" description="Helical" evidence="2">
    <location>
        <begin position="200"/>
        <end position="218"/>
    </location>
</feature>
<keyword evidence="4" id="KW-0482">Metalloprotease</keyword>
<keyword evidence="2" id="KW-0472">Membrane</keyword>
<accession>A0AA41QZE1</accession>
<keyword evidence="4" id="KW-0378">Hydrolase</keyword>
<feature type="domain" description="CAAX prenyl protease 2/Lysostaphin resistance protein A-like" evidence="3">
    <location>
        <begin position="126"/>
        <end position="212"/>
    </location>
</feature>
<evidence type="ECO:0000313" key="5">
    <source>
        <dbReference type="Proteomes" id="UP001165341"/>
    </source>
</evidence>
<evidence type="ECO:0000256" key="2">
    <source>
        <dbReference type="SAM" id="Phobius"/>
    </source>
</evidence>
<comment type="caution">
    <text evidence="4">The sequence shown here is derived from an EMBL/GenBank/DDBJ whole genome shotgun (WGS) entry which is preliminary data.</text>
</comment>